<comment type="caution">
    <text evidence="1">The sequence shown here is derived from an EMBL/GenBank/DDBJ whole genome shotgun (WGS) entry which is preliminary data.</text>
</comment>
<dbReference type="EMBL" id="FKJW01000003">
    <property type="protein sequence ID" value="SAK15733.1"/>
    <property type="molecule type" value="Genomic_DNA"/>
</dbReference>
<reference evidence="1 2" key="1">
    <citation type="submission" date="2016-04" db="EMBL/GenBank/DDBJ databases">
        <authorList>
            <person name="Peeters C."/>
        </authorList>
    </citation>
    <scope>NUCLEOTIDE SEQUENCE [LARGE SCALE GENOMIC DNA]</scope>
    <source>
        <strain evidence="1">LMG 29311</strain>
    </source>
</reference>
<evidence type="ECO:0008006" key="3">
    <source>
        <dbReference type="Google" id="ProtNLM"/>
    </source>
</evidence>
<organism evidence="1 2">
    <name type="scientific">Burkholderia multivorans</name>
    <dbReference type="NCBI Taxonomy" id="87883"/>
    <lineage>
        <taxon>Bacteria</taxon>
        <taxon>Pseudomonadati</taxon>
        <taxon>Pseudomonadota</taxon>
        <taxon>Betaproteobacteria</taxon>
        <taxon>Burkholderiales</taxon>
        <taxon>Burkholderiaceae</taxon>
        <taxon>Burkholderia</taxon>
        <taxon>Burkholderia cepacia complex</taxon>
    </lineage>
</organism>
<evidence type="ECO:0000313" key="2">
    <source>
        <dbReference type="Proteomes" id="UP000196218"/>
    </source>
</evidence>
<proteinExistence type="predicted"/>
<sequence>MRTWVKRIVIAGYNHGYISGRTTALLFRIFKLGNA</sequence>
<dbReference type="AlphaFoldDB" id="A0ABD7LGQ9"/>
<name>A0ABD7LGQ9_9BURK</name>
<accession>A0ABD7LGQ9</accession>
<dbReference type="Proteomes" id="UP000196218">
    <property type="component" value="Unassembled WGS sequence"/>
</dbReference>
<evidence type="ECO:0000313" key="1">
    <source>
        <dbReference type="EMBL" id="SAK15733.1"/>
    </source>
</evidence>
<gene>
    <name evidence="1" type="ORF">UA18_01355</name>
</gene>
<protein>
    <recommendedName>
        <fullName evidence="3">Bacteriophage protein</fullName>
    </recommendedName>
</protein>